<comment type="caution">
    <text evidence="6">The sequence shown here is derived from an EMBL/GenBank/DDBJ whole genome shotgun (WGS) entry which is preliminary data.</text>
</comment>
<evidence type="ECO:0000313" key="6">
    <source>
        <dbReference type="EMBL" id="MDB8739142.1"/>
    </source>
</evidence>
<keyword evidence="1" id="KW-0436">Ligase</keyword>
<dbReference type="InterPro" id="IPR052032">
    <property type="entry name" value="ATP-dep_AA_Ligase"/>
</dbReference>
<keyword evidence="3 4" id="KW-0067">ATP-binding</keyword>
<evidence type="ECO:0000256" key="1">
    <source>
        <dbReference type="ARBA" id="ARBA00022598"/>
    </source>
</evidence>
<evidence type="ECO:0000259" key="5">
    <source>
        <dbReference type="PROSITE" id="PS50975"/>
    </source>
</evidence>
<dbReference type="Proteomes" id="UP001211731">
    <property type="component" value="Unassembled WGS sequence"/>
</dbReference>
<dbReference type="Gene3D" id="3.30.1490.20">
    <property type="entry name" value="ATP-grasp fold, A domain"/>
    <property type="match status" value="1"/>
</dbReference>
<evidence type="ECO:0000256" key="4">
    <source>
        <dbReference type="PROSITE-ProRule" id="PRU00409"/>
    </source>
</evidence>
<dbReference type="PROSITE" id="PS50975">
    <property type="entry name" value="ATP_GRASP"/>
    <property type="match status" value="1"/>
</dbReference>
<evidence type="ECO:0000256" key="2">
    <source>
        <dbReference type="ARBA" id="ARBA00022741"/>
    </source>
</evidence>
<organism evidence="6 7">
    <name type="scientific">Mediterraneibacter gnavus</name>
    <name type="common">Ruminococcus gnavus</name>
    <dbReference type="NCBI Taxonomy" id="33038"/>
    <lineage>
        <taxon>Bacteria</taxon>
        <taxon>Bacillati</taxon>
        <taxon>Bacillota</taxon>
        <taxon>Clostridia</taxon>
        <taxon>Lachnospirales</taxon>
        <taxon>Lachnospiraceae</taxon>
        <taxon>Mediterraneibacter</taxon>
    </lineage>
</organism>
<dbReference type="RefSeq" id="WP_272107192.1">
    <property type="nucleotide sequence ID" value="NZ_JAQMLO010000009.1"/>
</dbReference>
<name>A0AB35J4H8_MEDGN</name>
<sequence length="398" mass="43871">MKKILLLGGSAQQVVAITTAKQLGYYTVLCDYLPDNPGQYEADQFYLVSTTDKEAVLQIAQKEKIEGVLAYASDPAAPTAAYVSEQLGLPGNPATSVEILCNKDKFRLFLKNNGFNAPTSRGYSDKQIAMKDTSTFQLPVIVKPVDSSGSKGATVIYSWDDLSSALDDAFLFSRSYRIIIEEFIERKHEYLIGGDIFIVDGQVKLWGLLNCHRDKNVNALVPVGKSYPLLLGEKDVQNVKDTLQRLVTALELKSGSVNVELVIDKNNKVWPIDIGPRAGGNMIPDFLGLIFGIDIVKLSVLAAMGQSILFSTEASESFYATHNLHSAINGEFLGVKYSDDIRSHVIKECIYKKAGDSVEFFDNAAKAIGIVFMKFDSVVQMESFLRDINSHIKISLKE</sequence>
<dbReference type="PANTHER" id="PTHR43585:SF2">
    <property type="entry name" value="ATP-GRASP ENZYME FSQD"/>
    <property type="match status" value="1"/>
</dbReference>
<evidence type="ECO:0000313" key="7">
    <source>
        <dbReference type="Proteomes" id="UP001211731"/>
    </source>
</evidence>
<dbReference type="GO" id="GO:0016874">
    <property type="term" value="F:ligase activity"/>
    <property type="evidence" value="ECO:0007669"/>
    <property type="project" value="UniProtKB-KW"/>
</dbReference>
<evidence type="ECO:0000256" key="3">
    <source>
        <dbReference type="ARBA" id="ARBA00022840"/>
    </source>
</evidence>
<dbReference type="Gene3D" id="3.40.50.20">
    <property type="match status" value="1"/>
</dbReference>
<dbReference type="InterPro" id="IPR016185">
    <property type="entry name" value="PreATP-grasp_dom_sf"/>
</dbReference>
<dbReference type="PANTHER" id="PTHR43585">
    <property type="entry name" value="FUMIPYRROLE BIOSYNTHESIS PROTEIN C"/>
    <property type="match status" value="1"/>
</dbReference>
<accession>A0AB35J4H8</accession>
<proteinExistence type="predicted"/>
<dbReference type="EMBL" id="JAQMLR010000009">
    <property type="protein sequence ID" value="MDB8739142.1"/>
    <property type="molecule type" value="Genomic_DNA"/>
</dbReference>
<dbReference type="Gene3D" id="3.30.470.20">
    <property type="entry name" value="ATP-grasp fold, B domain"/>
    <property type="match status" value="1"/>
</dbReference>
<reference evidence="6" key="1">
    <citation type="submission" date="2023-01" db="EMBL/GenBank/DDBJ databases">
        <title>Human gut microbiome strain richness.</title>
        <authorList>
            <person name="Chen-Liaw A."/>
        </authorList>
    </citation>
    <scope>NUCLEOTIDE SEQUENCE</scope>
    <source>
        <strain evidence="6">1001217st1_A9_1001217B_191108</strain>
    </source>
</reference>
<dbReference type="GO" id="GO:0046872">
    <property type="term" value="F:metal ion binding"/>
    <property type="evidence" value="ECO:0007669"/>
    <property type="project" value="InterPro"/>
</dbReference>
<keyword evidence="2 4" id="KW-0547">Nucleotide-binding</keyword>
<dbReference type="GO" id="GO:0005524">
    <property type="term" value="F:ATP binding"/>
    <property type="evidence" value="ECO:0007669"/>
    <property type="project" value="UniProtKB-UniRule"/>
</dbReference>
<dbReference type="Pfam" id="PF13535">
    <property type="entry name" value="ATP-grasp_4"/>
    <property type="match status" value="1"/>
</dbReference>
<dbReference type="SUPFAM" id="SSF56059">
    <property type="entry name" value="Glutathione synthetase ATP-binding domain-like"/>
    <property type="match status" value="1"/>
</dbReference>
<protein>
    <submittedName>
        <fullName evidence="6">ATP-grasp domain-containing protein</fullName>
    </submittedName>
</protein>
<dbReference type="InterPro" id="IPR011761">
    <property type="entry name" value="ATP-grasp"/>
</dbReference>
<dbReference type="AlphaFoldDB" id="A0AB35J4H8"/>
<dbReference type="InterPro" id="IPR013815">
    <property type="entry name" value="ATP_grasp_subdomain_1"/>
</dbReference>
<dbReference type="SUPFAM" id="SSF52440">
    <property type="entry name" value="PreATP-grasp domain"/>
    <property type="match status" value="1"/>
</dbReference>
<gene>
    <name evidence="6" type="ORF">PNU63_10255</name>
</gene>
<feature type="domain" description="ATP-grasp" evidence="5">
    <location>
        <begin position="107"/>
        <end position="304"/>
    </location>
</feature>